<keyword evidence="5" id="KW-0808">Transferase</keyword>
<feature type="domain" description="Aminotransferase class I/classII large" evidence="7">
    <location>
        <begin position="35"/>
        <end position="400"/>
    </location>
</feature>
<dbReference type="Proteomes" id="UP001631949">
    <property type="component" value="Unassembled WGS sequence"/>
</dbReference>
<evidence type="ECO:0000313" key="8">
    <source>
        <dbReference type="EMBL" id="MFM9414056.1"/>
    </source>
</evidence>
<evidence type="ECO:0000256" key="4">
    <source>
        <dbReference type="ARBA" id="ARBA00022576"/>
    </source>
</evidence>
<dbReference type="InterPro" id="IPR015422">
    <property type="entry name" value="PyrdxlP-dep_Trfase_small"/>
</dbReference>
<accession>A0ABW9H1T9</accession>
<reference evidence="8 9" key="1">
    <citation type="journal article" date="2016" name="Int. J. Syst. Evol. Microbiol.">
        <title>Peptococcus simiae sp. nov., isolated from rhesus macaque faeces and emended description of the genus Peptococcus.</title>
        <authorList>
            <person name="Shkoporov A.N."/>
            <person name="Efimov B.A."/>
            <person name="Kondova I."/>
            <person name="Ouwerling B."/>
            <person name="Chaplin A.V."/>
            <person name="Shcherbakova V.A."/>
            <person name="Langermans J.A.M."/>
        </authorList>
    </citation>
    <scope>NUCLEOTIDE SEQUENCE [LARGE SCALE GENOMIC DNA]</scope>
    <source>
        <strain evidence="8 9">M108</strain>
    </source>
</reference>
<evidence type="ECO:0000259" key="7">
    <source>
        <dbReference type="Pfam" id="PF00155"/>
    </source>
</evidence>
<dbReference type="InterPro" id="IPR000796">
    <property type="entry name" value="Asp_trans"/>
</dbReference>
<evidence type="ECO:0000256" key="3">
    <source>
        <dbReference type="ARBA" id="ARBA00011738"/>
    </source>
</evidence>
<protein>
    <submittedName>
        <fullName evidence="8">Pyridoxal phosphate-dependent aminotransferase</fullName>
    </submittedName>
</protein>
<evidence type="ECO:0000256" key="2">
    <source>
        <dbReference type="ARBA" id="ARBA00007441"/>
    </source>
</evidence>
<comment type="subunit">
    <text evidence="3">Homodimer.</text>
</comment>
<evidence type="ECO:0000256" key="5">
    <source>
        <dbReference type="ARBA" id="ARBA00022679"/>
    </source>
</evidence>
<dbReference type="GO" id="GO:0008483">
    <property type="term" value="F:transaminase activity"/>
    <property type="evidence" value="ECO:0007669"/>
    <property type="project" value="UniProtKB-KW"/>
</dbReference>
<dbReference type="InterPro" id="IPR015424">
    <property type="entry name" value="PyrdxlP-dep_Trfase"/>
</dbReference>
<evidence type="ECO:0000313" key="9">
    <source>
        <dbReference type="Proteomes" id="UP001631949"/>
    </source>
</evidence>
<keyword evidence="9" id="KW-1185">Reference proteome</keyword>
<dbReference type="InterPro" id="IPR015421">
    <property type="entry name" value="PyrdxlP-dep_Trfase_major"/>
</dbReference>
<dbReference type="PANTHER" id="PTHR11879:SF22">
    <property type="entry name" value="ASPARTATE AMINOTRANSFERASE, MITOCHONDRIAL"/>
    <property type="match status" value="1"/>
</dbReference>
<gene>
    <name evidence="8" type="ORF">ACKQTC_06725</name>
</gene>
<dbReference type="Gene3D" id="3.40.640.10">
    <property type="entry name" value="Type I PLP-dependent aspartate aminotransferase-like (Major domain)"/>
    <property type="match status" value="1"/>
</dbReference>
<comment type="similarity">
    <text evidence="2">Belongs to the class-I pyridoxal-phosphate-dependent aminotransferase family.</text>
</comment>
<dbReference type="Gene3D" id="3.90.1150.10">
    <property type="entry name" value="Aspartate Aminotransferase, domain 1"/>
    <property type="match status" value="1"/>
</dbReference>
<dbReference type="CDD" id="cd00609">
    <property type="entry name" value="AAT_like"/>
    <property type="match status" value="1"/>
</dbReference>
<dbReference type="SUPFAM" id="SSF53383">
    <property type="entry name" value="PLP-dependent transferases"/>
    <property type="match status" value="1"/>
</dbReference>
<proteinExistence type="inferred from homology"/>
<dbReference type="PANTHER" id="PTHR11879">
    <property type="entry name" value="ASPARTATE AMINOTRANSFERASE"/>
    <property type="match status" value="1"/>
</dbReference>
<keyword evidence="4 8" id="KW-0032">Aminotransferase</keyword>
<dbReference type="Pfam" id="PF00155">
    <property type="entry name" value="Aminotran_1_2"/>
    <property type="match status" value="1"/>
</dbReference>
<evidence type="ECO:0000256" key="1">
    <source>
        <dbReference type="ARBA" id="ARBA00001933"/>
    </source>
</evidence>
<name>A0ABW9H1T9_9FIRM</name>
<comment type="caution">
    <text evidence="8">The sequence shown here is derived from an EMBL/GenBank/DDBJ whole genome shotgun (WGS) entry which is preliminary data.</text>
</comment>
<sequence>MSILAKHAQGKGGPDTIFAYAGAAAKRAEEVGSENIVNATIGAFLTPEGHLATMKTVEAAMEAVPFEVAANYAPINGLPAFIEAMADSVFRDYRPNCYIDGVATPGGTGAVHNATFNYLNEGDTCLTTDYFWGNYTSLLSEFGRKLDTFNTFTPEGGFDVQACLTACKDLIGKQDNLVLLLNTPAHNPTGFTVTNDEWRQLLDGLTDLAKAHPDQGVIVIIDVAYIDYAPQDARSIFKLFENLPENLLGIVCASLSKGYTLYGYRLGVELCMAQTEAVKDEFMLAAGASCRATWSNCSRVGMEMVAQLAADPEKLKAFRAEQDDFAAQLAERAALFTSEAEEVGLTICPYHSGFFIYVPTKTHEDAEALTQKVAEKDIFVVPLGDGVRIAICAISTPQIKGMAKIFKDAQQALNI</sequence>
<dbReference type="RefSeq" id="WP_408977670.1">
    <property type="nucleotide sequence ID" value="NZ_JBJUVG010000009.1"/>
</dbReference>
<comment type="cofactor">
    <cofactor evidence="1">
        <name>pyridoxal 5'-phosphate</name>
        <dbReference type="ChEBI" id="CHEBI:597326"/>
    </cofactor>
</comment>
<keyword evidence="6" id="KW-0663">Pyridoxal phosphate</keyword>
<dbReference type="EMBL" id="JBJUVG010000009">
    <property type="protein sequence ID" value="MFM9414056.1"/>
    <property type="molecule type" value="Genomic_DNA"/>
</dbReference>
<dbReference type="InterPro" id="IPR004839">
    <property type="entry name" value="Aminotransferase_I/II_large"/>
</dbReference>
<organism evidence="8 9">
    <name type="scientific">Peptococcus simiae</name>
    <dbReference type="NCBI Taxonomy" id="1643805"/>
    <lineage>
        <taxon>Bacteria</taxon>
        <taxon>Bacillati</taxon>
        <taxon>Bacillota</taxon>
        <taxon>Clostridia</taxon>
        <taxon>Eubacteriales</taxon>
        <taxon>Peptococcaceae</taxon>
        <taxon>Peptococcus</taxon>
    </lineage>
</organism>
<evidence type="ECO:0000256" key="6">
    <source>
        <dbReference type="ARBA" id="ARBA00022898"/>
    </source>
</evidence>